<comment type="caution">
    <text evidence="7">The sequence shown here is derived from an EMBL/GenBank/DDBJ whole genome shotgun (WGS) entry which is preliminary data.</text>
</comment>
<dbReference type="PANTHER" id="PTHR42693:SF43">
    <property type="entry name" value="BLL2667 PROTEIN"/>
    <property type="match status" value="1"/>
</dbReference>
<evidence type="ECO:0000256" key="4">
    <source>
        <dbReference type="ARBA" id="ARBA00022837"/>
    </source>
</evidence>
<keyword evidence="8" id="KW-1185">Reference proteome</keyword>
<keyword evidence="4" id="KW-0106">Calcium</keyword>
<evidence type="ECO:0000313" key="7">
    <source>
        <dbReference type="EMBL" id="MEJ8670155.1"/>
    </source>
</evidence>
<feature type="region of interest" description="Disordered" evidence="5">
    <location>
        <begin position="273"/>
        <end position="294"/>
    </location>
</feature>
<protein>
    <submittedName>
        <fullName evidence="7">Sulfatase-like hydrolase/transferase</fullName>
    </submittedName>
</protein>
<gene>
    <name evidence="7" type="ORF">WKI71_22265</name>
</gene>
<dbReference type="Proteomes" id="UP001376459">
    <property type="component" value="Unassembled WGS sequence"/>
</dbReference>
<dbReference type="PROSITE" id="PS00149">
    <property type="entry name" value="SULFATASE_2"/>
    <property type="match status" value="1"/>
</dbReference>
<feature type="region of interest" description="Disordered" evidence="5">
    <location>
        <begin position="449"/>
        <end position="521"/>
    </location>
</feature>
<dbReference type="PROSITE" id="PS00523">
    <property type="entry name" value="SULFATASE_1"/>
    <property type="match status" value="1"/>
</dbReference>
<evidence type="ECO:0000256" key="2">
    <source>
        <dbReference type="ARBA" id="ARBA00022723"/>
    </source>
</evidence>
<dbReference type="PANTHER" id="PTHR42693">
    <property type="entry name" value="ARYLSULFATASE FAMILY MEMBER"/>
    <property type="match status" value="1"/>
</dbReference>
<accession>A0ABU8UMK4</accession>
<keyword evidence="2" id="KW-0479">Metal-binding</keyword>
<organism evidence="7 8">
    <name type="scientific">Streptomyces machairae</name>
    <dbReference type="NCBI Taxonomy" id="3134109"/>
    <lineage>
        <taxon>Bacteria</taxon>
        <taxon>Bacillati</taxon>
        <taxon>Actinomycetota</taxon>
        <taxon>Actinomycetes</taxon>
        <taxon>Kitasatosporales</taxon>
        <taxon>Streptomycetaceae</taxon>
        <taxon>Streptomyces</taxon>
    </lineage>
</organism>
<proteinExistence type="inferred from homology"/>
<evidence type="ECO:0000313" key="8">
    <source>
        <dbReference type="Proteomes" id="UP001376459"/>
    </source>
</evidence>
<evidence type="ECO:0000256" key="1">
    <source>
        <dbReference type="ARBA" id="ARBA00008779"/>
    </source>
</evidence>
<feature type="domain" description="Sulfatase N-terminal" evidence="6">
    <location>
        <begin position="33"/>
        <end position="440"/>
    </location>
</feature>
<dbReference type="InterPro" id="IPR050738">
    <property type="entry name" value="Sulfatase"/>
</dbReference>
<dbReference type="Gene3D" id="3.40.720.10">
    <property type="entry name" value="Alkaline Phosphatase, subunit A"/>
    <property type="match status" value="1"/>
</dbReference>
<dbReference type="Pfam" id="PF00884">
    <property type="entry name" value="Sulfatase"/>
    <property type="match status" value="1"/>
</dbReference>
<evidence type="ECO:0000259" key="6">
    <source>
        <dbReference type="Pfam" id="PF00884"/>
    </source>
</evidence>
<evidence type="ECO:0000256" key="5">
    <source>
        <dbReference type="SAM" id="MobiDB-lite"/>
    </source>
</evidence>
<name>A0ABU8UMK4_9ACTN</name>
<keyword evidence="3" id="KW-0378">Hydrolase</keyword>
<feature type="compositionally biased region" description="Polar residues" evidence="5">
    <location>
        <begin position="449"/>
        <end position="467"/>
    </location>
</feature>
<dbReference type="SUPFAM" id="SSF53649">
    <property type="entry name" value="Alkaline phosphatase-like"/>
    <property type="match status" value="1"/>
</dbReference>
<dbReference type="InterPro" id="IPR024607">
    <property type="entry name" value="Sulfatase_CS"/>
</dbReference>
<dbReference type="InterPro" id="IPR000917">
    <property type="entry name" value="Sulfatase_N"/>
</dbReference>
<feature type="compositionally biased region" description="Basic residues" evidence="5">
    <location>
        <begin position="474"/>
        <end position="499"/>
    </location>
</feature>
<sequence>MAKPFKGKIALDIRDSQPDWAPFLAPKAPENSPNVLVIAWDDVGYGTMDCFGGPVKTPTMSRIADMGVRYSNFHTTALCSPTRASLMTGRNATSNGMATIAEFSSGFPGISTRIPFENGFVSEVLGERGYNTYCVGKWHLTPGEEINMAAYKGRWPLGRGFERFYGFLGGESSCWYPDLIHDNHPVDPPATPEEGYHIANDLSDKAIEFIRDAKVVDPGKPFFMYLSLDAAHAPHHVFKEWADRYRGVFDEGYEAIRPGILRRQKELGLLPENTELSPINPHGEPTVSRPDGQPWPLLDTVRPWNELSPDEQRLFVRMAEVFAGYVSYSDDQLGRVLDFLESSGELDNTIIVAVSDNGASGEGGPDGTFNEWRFFNGLNTPTELSLEHIDELGGPTSYNHYNTGWAWAFDTPFPYWKRWAGYEGGVADMCLVAWPAGIEARARCASSTSTRWTSYPPSTTCSASSRPKYSRATPRTRSRGRASGRHSPTPKRRDGRRSSTRCWGSGPSTTKAGWPARFTRR</sequence>
<dbReference type="EMBL" id="JBBKAK010000001">
    <property type="protein sequence ID" value="MEJ8670155.1"/>
    <property type="molecule type" value="Genomic_DNA"/>
</dbReference>
<comment type="similarity">
    <text evidence="1">Belongs to the sulfatase family.</text>
</comment>
<feature type="compositionally biased region" description="Polar residues" evidence="5">
    <location>
        <begin position="500"/>
        <end position="511"/>
    </location>
</feature>
<dbReference type="InterPro" id="IPR017850">
    <property type="entry name" value="Alkaline_phosphatase_core_sf"/>
</dbReference>
<evidence type="ECO:0000256" key="3">
    <source>
        <dbReference type="ARBA" id="ARBA00022801"/>
    </source>
</evidence>
<reference evidence="7 8" key="1">
    <citation type="submission" date="2024-03" db="EMBL/GenBank/DDBJ databases">
        <title>Novel Streptomyces species of biotechnological and ecological value are a feature of Machair soil.</title>
        <authorList>
            <person name="Prole J.R."/>
            <person name="Goodfellow M."/>
            <person name="Allenby N."/>
            <person name="Ward A.C."/>
        </authorList>
    </citation>
    <scope>NUCLEOTIDE SEQUENCE [LARGE SCALE GENOMIC DNA]</scope>
    <source>
        <strain evidence="7 8">MS1.AVA.1</strain>
    </source>
</reference>